<evidence type="ECO:0000256" key="1">
    <source>
        <dbReference type="SAM" id="SignalP"/>
    </source>
</evidence>
<dbReference type="AlphaFoldDB" id="A0A4P2Q5P4"/>
<proteinExistence type="predicted"/>
<organism evidence="2 3">
    <name type="scientific">Sorangium cellulosum</name>
    <name type="common">Polyangium cellulosum</name>
    <dbReference type="NCBI Taxonomy" id="56"/>
    <lineage>
        <taxon>Bacteria</taxon>
        <taxon>Pseudomonadati</taxon>
        <taxon>Myxococcota</taxon>
        <taxon>Polyangia</taxon>
        <taxon>Polyangiales</taxon>
        <taxon>Polyangiaceae</taxon>
        <taxon>Sorangium</taxon>
    </lineage>
</organism>
<sequence length="177" mass="18019">MRLAALFALASHMLLACDDVPELSDEPHAGCPAVWLWEGPQGEAPACPEERETLWEGWRGAIVPQTCGACECGPGACVLPSSVTTHASVCPGTEDPMTFDTGAGWDGTCTPAGAPSQDDALASVTFEAPALAACAPSPAPKPSPVVATFGKACAGYIDAPARLDSAFFHVASCESSG</sequence>
<dbReference type="EMBL" id="CP012670">
    <property type="protein sequence ID" value="AUX24699.1"/>
    <property type="molecule type" value="Genomic_DNA"/>
</dbReference>
<evidence type="ECO:0000313" key="2">
    <source>
        <dbReference type="EMBL" id="AUX24699.1"/>
    </source>
</evidence>
<dbReference type="Proteomes" id="UP000295781">
    <property type="component" value="Chromosome"/>
</dbReference>
<accession>A0A4P2Q5P4</accession>
<name>A0A4P2Q5P4_SORCE</name>
<evidence type="ECO:0000313" key="3">
    <source>
        <dbReference type="Proteomes" id="UP000295781"/>
    </source>
</evidence>
<feature type="chain" id="PRO_5020222671" description="Secreted protein" evidence="1">
    <location>
        <begin position="17"/>
        <end position="177"/>
    </location>
</feature>
<gene>
    <name evidence="2" type="ORF">SOCEGT47_052380</name>
</gene>
<feature type="signal peptide" evidence="1">
    <location>
        <begin position="1"/>
        <end position="16"/>
    </location>
</feature>
<keyword evidence="1" id="KW-0732">Signal</keyword>
<evidence type="ECO:0008006" key="4">
    <source>
        <dbReference type="Google" id="ProtNLM"/>
    </source>
</evidence>
<protein>
    <recommendedName>
        <fullName evidence="4">Secreted protein</fullName>
    </recommendedName>
</protein>
<reference evidence="2 3" key="1">
    <citation type="submission" date="2015-09" db="EMBL/GenBank/DDBJ databases">
        <title>Sorangium comparison.</title>
        <authorList>
            <person name="Zaburannyi N."/>
            <person name="Bunk B."/>
            <person name="Overmann J."/>
            <person name="Mueller R."/>
        </authorList>
    </citation>
    <scope>NUCLEOTIDE SEQUENCE [LARGE SCALE GENOMIC DNA]</scope>
    <source>
        <strain evidence="2 3">So ceGT47</strain>
    </source>
</reference>
<dbReference type="PROSITE" id="PS51257">
    <property type="entry name" value="PROKAR_LIPOPROTEIN"/>
    <property type="match status" value="1"/>
</dbReference>